<evidence type="ECO:0000313" key="3">
    <source>
        <dbReference type="EMBL" id="KAF9463745.1"/>
    </source>
</evidence>
<keyword evidence="2" id="KW-0472">Membrane</keyword>
<evidence type="ECO:0000313" key="4">
    <source>
        <dbReference type="Proteomes" id="UP000807353"/>
    </source>
</evidence>
<feature type="transmembrane region" description="Helical" evidence="2">
    <location>
        <begin position="67"/>
        <end position="86"/>
    </location>
</feature>
<reference evidence="3" key="1">
    <citation type="submission" date="2020-11" db="EMBL/GenBank/DDBJ databases">
        <authorList>
            <consortium name="DOE Joint Genome Institute"/>
            <person name="Ahrendt S."/>
            <person name="Riley R."/>
            <person name="Andreopoulos W."/>
            <person name="Labutti K."/>
            <person name="Pangilinan J."/>
            <person name="Ruiz-Duenas F.J."/>
            <person name="Barrasa J.M."/>
            <person name="Sanchez-Garcia M."/>
            <person name="Camarero S."/>
            <person name="Miyauchi S."/>
            <person name="Serrano A."/>
            <person name="Linde D."/>
            <person name="Babiker R."/>
            <person name="Drula E."/>
            <person name="Ayuso-Fernandez I."/>
            <person name="Pacheco R."/>
            <person name="Padilla G."/>
            <person name="Ferreira P."/>
            <person name="Barriuso J."/>
            <person name="Kellner H."/>
            <person name="Castanera R."/>
            <person name="Alfaro M."/>
            <person name="Ramirez L."/>
            <person name="Pisabarro A.G."/>
            <person name="Kuo A."/>
            <person name="Tritt A."/>
            <person name="Lipzen A."/>
            <person name="He G."/>
            <person name="Yan M."/>
            <person name="Ng V."/>
            <person name="Cullen D."/>
            <person name="Martin F."/>
            <person name="Rosso M.-N."/>
            <person name="Henrissat B."/>
            <person name="Hibbett D."/>
            <person name="Martinez A.T."/>
            <person name="Grigoriev I.V."/>
        </authorList>
    </citation>
    <scope>NUCLEOTIDE SEQUENCE</scope>
    <source>
        <strain evidence="3">CBS 247.69</strain>
    </source>
</reference>
<dbReference type="EMBL" id="MU150259">
    <property type="protein sequence ID" value="KAF9463745.1"/>
    <property type="molecule type" value="Genomic_DNA"/>
</dbReference>
<name>A0A9P5Y9S8_9AGAR</name>
<feature type="region of interest" description="Disordered" evidence="1">
    <location>
        <begin position="226"/>
        <end position="277"/>
    </location>
</feature>
<feature type="compositionally biased region" description="Polar residues" evidence="1">
    <location>
        <begin position="268"/>
        <end position="277"/>
    </location>
</feature>
<proteinExistence type="predicted"/>
<keyword evidence="2" id="KW-0812">Transmembrane</keyword>
<gene>
    <name evidence="3" type="ORF">BDZ94DRAFT_1308464</name>
</gene>
<dbReference type="Proteomes" id="UP000807353">
    <property type="component" value="Unassembled WGS sequence"/>
</dbReference>
<keyword evidence="2" id="KW-1133">Transmembrane helix</keyword>
<sequence>MFVLATADISVSFRLLLRDLPAAKKHEIDPSTAHSRSLAKTPLFITNNFIADILLVYRCYMVWGQRTYILIGSMALLAADTILGYVNADGSIFFYHKVMPPLFISTTLAINVIMTIATAGRIWWTIYTMRLLLPEQTVRRCAVALAVIIESGAIYSASLVLFLFTPLFLLCLPIRLVGIMPTLMIVQVEFGRNFYLEVETPPPRTPPFLNPPDFDSPVKNWETLEPATGTPVSPPAGIPLTFVTGRFRDPSESPSSSGVSLKRPLHVQPNSKETLGR</sequence>
<dbReference type="AlphaFoldDB" id="A0A9P5Y9S8"/>
<feature type="transmembrane region" description="Helical" evidence="2">
    <location>
        <begin position="98"/>
        <end position="120"/>
    </location>
</feature>
<dbReference type="OrthoDB" id="3039972at2759"/>
<comment type="caution">
    <text evidence="3">The sequence shown here is derived from an EMBL/GenBank/DDBJ whole genome shotgun (WGS) entry which is preliminary data.</text>
</comment>
<organism evidence="3 4">
    <name type="scientific">Collybia nuda</name>
    <dbReference type="NCBI Taxonomy" id="64659"/>
    <lineage>
        <taxon>Eukaryota</taxon>
        <taxon>Fungi</taxon>
        <taxon>Dikarya</taxon>
        <taxon>Basidiomycota</taxon>
        <taxon>Agaricomycotina</taxon>
        <taxon>Agaricomycetes</taxon>
        <taxon>Agaricomycetidae</taxon>
        <taxon>Agaricales</taxon>
        <taxon>Tricholomatineae</taxon>
        <taxon>Clitocybaceae</taxon>
        <taxon>Collybia</taxon>
    </lineage>
</organism>
<evidence type="ECO:0000256" key="1">
    <source>
        <dbReference type="SAM" id="MobiDB-lite"/>
    </source>
</evidence>
<keyword evidence="4" id="KW-1185">Reference proteome</keyword>
<feature type="transmembrane region" description="Helical" evidence="2">
    <location>
        <begin position="141"/>
        <end position="161"/>
    </location>
</feature>
<accession>A0A9P5Y9S8</accession>
<evidence type="ECO:0000256" key="2">
    <source>
        <dbReference type="SAM" id="Phobius"/>
    </source>
</evidence>
<protein>
    <submittedName>
        <fullName evidence="3">Uncharacterized protein</fullName>
    </submittedName>
</protein>